<dbReference type="AlphaFoldDB" id="A0A550BYQ4"/>
<name>A0A550BYQ4_9AGAR</name>
<keyword evidence="5" id="KW-1185">Reference proteome</keyword>
<feature type="compositionally biased region" description="Polar residues" evidence="2">
    <location>
        <begin position="434"/>
        <end position="443"/>
    </location>
</feature>
<proteinExistence type="predicted"/>
<feature type="compositionally biased region" description="Basic and acidic residues" evidence="2">
    <location>
        <begin position="390"/>
        <end position="400"/>
    </location>
</feature>
<feature type="region of interest" description="Disordered" evidence="2">
    <location>
        <begin position="47"/>
        <end position="82"/>
    </location>
</feature>
<evidence type="ECO:0000313" key="5">
    <source>
        <dbReference type="Proteomes" id="UP000320762"/>
    </source>
</evidence>
<dbReference type="Proteomes" id="UP000320762">
    <property type="component" value="Unassembled WGS sequence"/>
</dbReference>
<accession>A0A550BYQ4</accession>
<gene>
    <name evidence="4" type="ORF">BD626DRAFT_514404</name>
</gene>
<sequence>MSYTLSGGRIDASESEFAEQAGLGAVQCQLCFINLDKFTIGQREEHYENHFKEEGPSEPQQPLKNETKRDRTTSTTSWKERSKGAFDSMNWKTRDSGFWHPGLSIPPPPSFTPAVIPLLKRALQRAIQRGKTRRAVVCDHRATHVASEMFDRTWGCGYRNFLMACALLMIQEKQPAYAMLLERHIPPSVRNLQRWLEEAWAAGFDPEGAKQLKKLVGTGKWIGTADLWVALAYKGIPAELVDFNLERQPNADIVVQWIMDYFEPKRQAAPTDVNSALMSSSPITSTDKMPLILQYNGHSQAIIGFEQLKDGSVNLLTLDPGRTPNKHLRQAALAEFGVTTPNTTAEGDDKHTQPAASYSNENGKQDHHHRSHTIKNLIHGSPLRKHGKRRAVEPPLDQRGKQRHVHGPSGATNVRSTSPSPTPKRGAALAPRGGSSTTVAQHETPQLDLSQTMRFFRKDAKQLNKKDSYQILYFPLTPPLTEAQRESRRAVYSTRIC</sequence>
<comment type="caution">
    <text evidence="4">The sequence shown here is derived from an EMBL/GenBank/DDBJ whole genome shotgun (WGS) entry which is preliminary data.</text>
</comment>
<feature type="region of interest" description="Disordered" evidence="2">
    <location>
        <begin position="337"/>
        <end position="443"/>
    </location>
</feature>
<evidence type="ECO:0000259" key="3">
    <source>
        <dbReference type="Pfam" id="PF07910"/>
    </source>
</evidence>
<protein>
    <submittedName>
        <fullName evidence="4">Peptidase family C78-domain-containing protein</fullName>
    </submittedName>
</protein>
<organism evidence="4 5">
    <name type="scientific">Schizophyllum amplum</name>
    <dbReference type="NCBI Taxonomy" id="97359"/>
    <lineage>
        <taxon>Eukaryota</taxon>
        <taxon>Fungi</taxon>
        <taxon>Dikarya</taxon>
        <taxon>Basidiomycota</taxon>
        <taxon>Agaricomycotina</taxon>
        <taxon>Agaricomycetes</taxon>
        <taxon>Agaricomycetidae</taxon>
        <taxon>Agaricales</taxon>
        <taxon>Schizophyllaceae</taxon>
        <taxon>Schizophyllum</taxon>
    </lineage>
</organism>
<evidence type="ECO:0000313" key="4">
    <source>
        <dbReference type="EMBL" id="TRM57596.1"/>
    </source>
</evidence>
<feature type="domain" description="UFSP1/2/DUB catalytic" evidence="3">
    <location>
        <begin position="133"/>
        <end position="330"/>
    </location>
</feature>
<feature type="compositionally biased region" description="Basic and acidic residues" evidence="2">
    <location>
        <begin position="65"/>
        <end position="82"/>
    </location>
</feature>
<keyword evidence="1" id="KW-0378">Hydrolase</keyword>
<dbReference type="OrthoDB" id="288987at2759"/>
<dbReference type="STRING" id="97359.A0A550BYQ4"/>
<evidence type="ECO:0000256" key="2">
    <source>
        <dbReference type="SAM" id="MobiDB-lite"/>
    </source>
</evidence>
<reference evidence="4 5" key="1">
    <citation type="journal article" date="2019" name="New Phytol.">
        <title>Comparative genomics reveals unique wood-decay strategies and fruiting body development in the Schizophyllaceae.</title>
        <authorList>
            <person name="Almasi E."/>
            <person name="Sahu N."/>
            <person name="Krizsan K."/>
            <person name="Balint B."/>
            <person name="Kovacs G.M."/>
            <person name="Kiss B."/>
            <person name="Cseklye J."/>
            <person name="Drula E."/>
            <person name="Henrissat B."/>
            <person name="Nagy I."/>
            <person name="Chovatia M."/>
            <person name="Adam C."/>
            <person name="LaButti K."/>
            <person name="Lipzen A."/>
            <person name="Riley R."/>
            <person name="Grigoriev I.V."/>
            <person name="Nagy L.G."/>
        </authorList>
    </citation>
    <scope>NUCLEOTIDE SEQUENCE [LARGE SCALE GENOMIC DNA]</scope>
    <source>
        <strain evidence="4 5">NL-1724</strain>
    </source>
</reference>
<dbReference type="InterPro" id="IPR012462">
    <property type="entry name" value="UFSP1/2_DUB_cat"/>
</dbReference>
<dbReference type="GO" id="GO:0016787">
    <property type="term" value="F:hydrolase activity"/>
    <property type="evidence" value="ECO:0007669"/>
    <property type="project" value="UniProtKB-KW"/>
</dbReference>
<dbReference type="Gene3D" id="3.90.70.130">
    <property type="match status" value="1"/>
</dbReference>
<dbReference type="Pfam" id="PF07910">
    <property type="entry name" value="Peptidase_C78"/>
    <property type="match status" value="1"/>
</dbReference>
<evidence type="ECO:0000256" key="1">
    <source>
        <dbReference type="ARBA" id="ARBA00022801"/>
    </source>
</evidence>
<dbReference type="EMBL" id="VDMD01000045">
    <property type="protein sequence ID" value="TRM57596.1"/>
    <property type="molecule type" value="Genomic_DNA"/>
</dbReference>
<feature type="compositionally biased region" description="Polar residues" evidence="2">
    <location>
        <begin position="410"/>
        <end position="419"/>
    </location>
</feature>